<dbReference type="InterPro" id="IPR011600">
    <property type="entry name" value="Pept_C14_caspase"/>
</dbReference>
<dbReference type="GO" id="GO:0006915">
    <property type="term" value="P:apoptotic process"/>
    <property type="evidence" value="ECO:0007669"/>
    <property type="project" value="UniProtKB-KW"/>
</dbReference>
<keyword evidence="2" id="KW-0378">Hydrolase</keyword>
<dbReference type="AlphaFoldDB" id="A0A0B7FFR6"/>
<dbReference type="Pfam" id="PF00656">
    <property type="entry name" value="Peptidase_C14"/>
    <property type="match status" value="1"/>
</dbReference>
<keyword evidence="2" id="KW-0788">Thiol protease</keyword>
<evidence type="ECO:0000313" key="5">
    <source>
        <dbReference type="EMBL" id="CEL56876.1"/>
    </source>
</evidence>
<dbReference type="Gene3D" id="3.40.50.1460">
    <property type="match status" value="1"/>
</dbReference>
<feature type="compositionally biased region" description="Polar residues" evidence="3">
    <location>
        <begin position="32"/>
        <end position="47"/>
    </location>
</feature>
<evidence type="ECO:0000256" key="2">
    <source>
        <dbReference type="ARBA" id="ARBA00022807"/>
    </source>
</evidence>
<gene>
    <name evidence="5" type="ORF">RSOLAG1IB_08154</name>
</gene>
<dbReference type="EMBL" id="LN679125">
    <property type="protein sequence ID" value="CEL56876.1"/>
    <property type="molecule type" value="Genomic_DNA"/>
</dbReference>
<dbReference type="SUPFAM" id="SSF52129">
    <property type="entry name" value="Caspase-like"/>
    <property type="match status" value="1"/>
</dbReference>
<evidence type="ECO:0000259" key="4">
    <source>
        <dbReference type="Pfam" id="PF00656"/>
    </source>
</evidence>
<feature type="region of interest" description="Disordered" evidence="3">
    <location>
        <begin position="74"/>
        <end position="161"/>
    </location>
</feature>
<sequence>MSPSFPNAPVAKGRKSQSTRWLDILPIGPPSMGQSHLGTSAGNSLQVEVTPAPEPPTLQHESRLHIPDAFRLHAPQPRASPSLQPALNSSRTPVSRPLTSLGHSEIPINRAPTPSSRPRTPHRPPDIMVLPSSRICSDVTPYNPEDGCQSLRSSTPVSQGRRDTVVHAPANPYMLGSAAVPRPGNSTTSRDPRTRMPQNLFRENSSVLIPRCERRLLIIGCSYQDRTPYLAAFDPLNGIRNDRDRLRTAFQSRQYSVETMVEDEGNKIQVLRRIREFLASAEAGDIRVIVFTGHATKVGDREQFVIIPSGSTSDSDTISSAEWQSTILENASAGVVVVSIFATCMSGAMVSEDGVRLPNFERIAERQSSASIPSDGPIQIILSSSGDSQLSFEFKTPLDSSAMGWNDYFLWALAETTKRSDVDSWESFVKTLQTSFAYVRTAGFRNSSFSYPQDLDWLLNHPQTPRIYLSPQAPEFNRFMPPRIN</sequence>
<organism evidence="5 6">
    <name type="scientific">Thanatephorus cucumeris (strain AG1-IB / isolate 7/3/14)</name>
    <name type="common">Lettuce bottom rot fungus</name>
    <name type="synonym">Rhizoctonia solani</name>
    <dbReference type="NCBI Taxonomy" id="1108050"/>
    <lineage>
        <taxon>Eukaryota</taxon>
        <taxon>Fungi</taxon>
        <taxon>Dikarya</taxon>
        <taxon>Basidiomycota</taxon>
        <taxon>Agaricomycotina</taxon>
        <taxon>Agaricomycetes</taxon>
        <taxon>Cantharellales</taxon>
        <taxon>Ceratobasidiaceae</taxon>
        <taxon>Rhizoctonia</taxon>
        <taxon>Rhizoctonia solani AG-1</taxon>
    </lineage>
</organism>
<reference evidence="5 6" key="1">
    <citation type="submission" date="2014-11" db="EMBL/GenBank/DDBJ databases">
        <authorList>
            <person name="Wibberg Daniel"/>
        </authorList>
    </citation>
    <scope>NUCLEOTIDE SEQUENCE [LARGE SCALE GENOMIC DNA]</scope>
    <source>
        <strain evidence="5">Rhizoctonia solani AG1-IB 7/3/14</strain>
    </source>
</reference>
<dbReference type="GO" id="GO:0004197">
    <property type="term" value="F:cysteine-type endopeptidase activity"/>
    <property type="evidence" value="ECO:0007669"/>
    <property type="project" value="InterPro"/>
</dbReference>
<evidence type="ECO:0000256" key="1">
    <source>
        <dbReference type="ARBA" id="ARBA00022703"/>
    </source>
</evidence>
<protein>
    <recommendedName>
        <fullName evidence="4">Peptidase C14 caspase domain-containing protein</fullName>
    </recommendedName>
</protein>
<dbReference type="InterPro" id="IPR029030">
    <property type="entry name" value="Caspase-like_dom_sf"/>
</dbReference>
<keyword evidence="2" id="KW-0645">Protease</keyword>
<evidence type="ECO:0000313" key="6">
    <source>
        <dbReference type="Proteomes" id="UP000059188"/>
    </source>
</evidence>
<feature type="region of interest" description="Disordered" evidence="3">
    <location>
        <begin position="174"/>
        <end position="196"/>
    </location>
</feature>
<accession>A0A0B7FFR6</accession>
<feature type="compositionally biased region" description="Polar residues" evidence="3">
    <location>
        <begin position="79"/>
        <end position="102"/>
    </location>
</feature>
<feature type="domain" description="Peptidase C14 caspase" evidence="4">
    <location>
        <begin position="214"/>
        <end position="437"/>
    </location>
</feature>
<proteinExistence type="predicted"/>
<name>A0A0B7FFR6_THACB</name>
<dbReference type="Proteomes" id="UP000059188">
    <property type="component" value="Unassembled WGS sequence"/>
</dbReference>
<feature type="region of interest" description="Disordered" evidence="3">
    <location>
        <begin position="1"/>
        <end position="59"/>
    </location>
</feature>
<dbReference type="GO" id="GO:0006508">
    <property type="term" value="P:proteolysis"/>
    <property type="evidence" value="ECO:0007669"/>
    <property type="project" value="InterPro"/>
</dbReference>
<dbReference type="OrthoDB" id="3136640at2759"/>
<keyword evidence="1" id="KW-0053">Apoptosis</keyword>
<evidence type="ECO:0000256" key="3">
    <source>
        <dbReference type="SAM" id="MobiDB-lite"/>
    </source>
</evidence>
<keyword evidence="6" id="KW-1185">Reference proteome</keyword>